<dbReference type="AlphaFoldDB" id="A0A178ZIW6"/>
<proteinExistence type="predicted"/>
<dbReference type="GO" id="GO:0000400">
    <property type="term" value="F:four-way junction DNA binding"/>
    <property type="evidence" value="ECO:0007669"/>
    <property type="project" value="TreeGrafter"/>
</dbReference>
<keyword evidence="6" id="KW-0539">Nucleus</keyword>
<dbReference type="Gene3D" id="3.40.50.300">
    <property type="entry name" value="P-loop containing nucleotide triphosphate hydrolases"/>
    <property type="match status" value="1"/>
</dbReference>
<evidence type="ECO:0000256" key="5">
    <source>
        <dbReference type="ARBA" id="ARBA00023204"/>
    </source>
</evidence>
<dbReference type="GeneID" id="30008908"/>
<dbReference type="InterPro" id="IPR003593">
    <property type="entry name" value="AAA+_ATPase"/>
</dbReference>
<dbReference type="STRING" id="1367422.A0A178ZIW6"/>
<feature type="compositionally biased region" description="Polar residues" evidence="7">
    <location>
        <begin position="460"/>
        <end position="469"/>
    </location>
</feature>
<keyword evidence="4" id="KW-0067">ATP-binding</keyword>
<dbReference type="RefSeq" id="XP_018693105.1">
    <property type="nucleotide sequence ID" value="XM_018836252.1"/>
</dbReference>
<dbReference type="PANTHER" id="PTHR46239:SF1">
    <property type="entry name" value="DNA REPAIR PROTEIN RAD51 HOMOLOG 3"/>
    <property type="match status" value="1"/>
</dbReference>
<evidence type="ECO:0000259" key="8">
    <source>
        <dbReference type="PROSITE" id="PS50162"/>
    </source>
</evidence>
<keyword evidence="5" id="KW-0234">DNA repair</keyword>
<dbReference type="Proteomes" id="UP000078343">
    <property type="component" value="Unassembled WGS sequence"/>
</dbReference>
<organism evidence="9 10">
    <name type="scientific">Fonsecaea erecta</name>
    <dbReference type="NCBI Taxonomy" id="1367422"/>
    <lineage>
        <taxon>Eukaryota</taxon>
        <taxon>Fungi</taxon>
        <taxon>Dikarya</taxon>
        <taxon>Ascomycota</taxon>
        <taxon>Pezizomycotina</taxon>
        <taxon>Eurotiomycetes</taxon>
        <taxon>Chaetothyriomycetidae</taxon>
        <taxon>Chaetothyriales</taxon>
        <taxon>Herpotrichiellaceae</taxon>
        <taxon>Fonsecaea</taxon>
    </lineage>
</organism>
<evidence type="ECO:0000256" key="4">
    <source>
        <dbReference type="ARBA" id="ARBA00022840"/>
    </source>
</evidence>
<feature type="compositionally biased region" description="Acidic residues" evidence="7">
    <location>
        <begin position="386"/>
        <end position="406"/>
    </location>
</feature>
<reference evidence="9 10" key="1">
    <citation type="submission" date="2016-04" db="EMBL/GenBank/DDBJ databases">
        <title>Draft genome of Fonsecaea erecta CBS 125763.</title>
        <authorList>
            <person name="Weiss V.A."/>
            <person name="Vicente V.A."/>
            <person name="Raittz R.T."/>
            <person name="Moreno L.F."/>
            <person name="De Souza E.M."/>
            <person name="Pedrosa F.O."/>
            <person name="Steffens M.B."/>
            <person name="Faoro H."/>
            <person name="Tadra-Sfeir M.Z."/>
            <person name="Najafzadeh M.J."/>
            <person name="Felipe M.S."/>
            <person name="Teixeira M."/>
            <person name="Sun J."/>
            <person name="Xi L."/>
            <person name="Gomes R."/>
            <person name="De Azevedo C.M."/>
            <person name="Salgado C.G."/>
            <person name="Da Silva M.B."/>
            <person name="Nascimento M.F."/>
            <person name="Queiroz-Telles F."/>
            <person name="Attili D.S."/>
            <person name="Gorbushina A."/>
        </authorList>
    </citation>
    <scope>NUCLEOTIDE SEQUENCE [LARGE SCALE GENOMIC DNA]</scope>
    <source>
        <strain evidence="9 10">CBS 125763</strain>
    </source>
</reference>
<feature type="region of interest" description="Disordered" evidence="7">
    <location>
        <begin position="386"/>
        <end position="408"/>
    </location>
</feature>
<evidence type="ECO:0000313" key="10">
    <source>
        <dbReference type="Proteomes" id="UP000078343"/>
    </source>
</evidence>
<evidence type="ECO:0000256" key="3">
    <source>
        <dbReference type="ARBA" id="ARBA00022763"/>
    </source>
</evidence>
<dbReference type="GO" id="GO:0000707">
    <property type="term" value="P:meiotic DNA recombinase assembly"/>
    <property type="evidence" value="ECO:0007669"/>
    <property type="project" value="TreeGrafter"/>
</dbReference>
<dbReference type="SUPFAM" id="SSF52540">
    <property type="entry name" value="P-loop containing nucleoside triphosphate hydrolases"/>
    <property type="match status" value="1"/>
</dbReference>
<accession>A0A178ZIW6</accession>
<evidence type="ECO:0000256" key="2">
    <source>
        <dbReference type="ARBA" id="ARBA00022741"/>
    </source>
</evidence>
<dbReference type="GO" id="GO:0007131">
    <property type="term" value="P:reciprocal meiotic recombination"/>
    <property type="evidence" value="ECO:0007669"/>
    <property type="project" value="TreeGrafter"/>
</dbReference>
<feature type="domain" description="RecA family profile 1" evidence="8">
    <location>
        <begin position="35"/>
        <end position="247"/>
    </location>
</feature>
<dbReference type="InterPro" id="IPR020588">
    <property type="entry name" value="RecA_ATP-bd"/>
</dbReference>
<dbReference type="PROSITE" id="PS50162">
    <property type="entry name" value="RECA_2"/>
    <property type="match status" value="1"/>
</dbReference>
<evidence type="ECO:0000256" key="7">
    <source>
        <dbReference type="SAM" id="MobiDB-lite"/>
    </source>
</evidence>
<dbReference type="GO" id="GO:0140664">
    <property type="term" value="F:ATP-dependent DNA damage sensor activity"/>
    <property type="evidence" value="ECO:0007669"/>
    <property type="project" value="InterPro"/>
</dbReference>
<dbReference type="InterPro" id="IPR027417">
    <property type="entry name" value="P-loop_NTPase"/>
</dbReference>
<evidence type="ECO:0000256" key="1">
    <source>
        <dbReference type="ARBA" id="ARBA00004123"/>
    </source>
</evidence>
<protein>
    <recommendedName>
        <fullName evidence="8">RecA family profile 1 domain-containing protein</fullName>
    </recommendedName>
</protein>
<dbReference type="GO" id="GO:0005524">
    <property type="term" value="F:ATP binding"/>
    <property type="evidence" value="ECO:0007669"/>
    <property type="project" value="UniProtKB-KW"/>
</dbReference>
<dbReference type="GO" id="GO:0005657">
    <property type="term" value="C:replication fork"/>
    <property type="evidence" value="ECO:0007669"/>
    <property type="project" value="TreeGrafter"/>
</dbReference>
<feature type="region of interest" description="Disordered" evidence="7">
    <location>
        <begin position="442"/>
        <end position="469"/>
    </location>
</feature>
<sequence>MQDQKADIHNFSTSPSQHRLPTVSAIEALQNISAKCKGISCSLPVLDTILANGSNRLSIATPGIQRGHVTEVYGPPGVGKTTFGLQTAVNAIHSSHKQSHVLWVDTGSPFIEERLDDMMSSYTIPRDAEVRSSPPEPLDTELLLDDKFTRLHAYTLPRLLTVFLHPPHSFPSSKTCLIVVDDLSNLLLGSFSRNPRNIKASAPAAVKEKFDKQAVSKRFQIIENLGAAMSKMAAIKNIAILVLTNTTTSLRNRNRATLKAALTSHAWDSAVHTRIMLYRDFADDGQFIDILGTESPGLRYAEVQRMAWKDLCTNPVPFAILSKGLCQLNPASSPGEALGGANSDEEAKLFSTDKEDDVPLLPAELSQRNQGEMPILSKKRKIIEIADSEDEGEENGTDGLSDLDEPELPHMELVSRSVTDEMILETHETALLRRERYARIKGSEDEIPILSSDLVEDGDTPSSPEKMSP</sequence>
<keyword evidence="2" id="KW-0547">Nucleotide-binding</keyword>
<dbReference type="InterPro" id="IPR052093">
    <property type="entry name" value="HR_Repair_Mediator"/>
</dbReference>
<gene>
    <name evidence="9" type="ORF">AYL99_04740</name>
</gene>
<comment type="caution">
    <text evidence="9">The sequence shown here is derived from an EMBL/GenBank/DDBJ whole genome shotgun (WGS) entry which is preliminary data.</text>
</comment>
<dbReference type="PANTHER" id="PTHR46239">
    <property type="entry name" value="DNA REPAIR PROTEIN RAD51 HOMOLOG 3 RAD51C"/>
    <property type="match status" value="1"/>
</dbReference>
<comment type="subcellular location">
    <subcellularLocation>
        <location evidence="1">Nucleus</location>
    </subcellularLocation>
</comment>
<keyword evidence="3" id="KW-0227">DNA damage</keyword>
<dbReference type="SMART" id="SM00382">
    <property type="entry name" value="AAA"/>
    <property type="match status" value="1"/>
</dbReference>
<evidence type="ECO:0000256" key="6">
    <source>
        <dbReference type="ARBA" id="ARBA00023242"/>
    </source>
</evidence>
<dbReference type="GO" id="GO:0033063">
    <property type="term" value="C:Rad51B-Rad51C-Rad51D-XRCC2 complex"/>
    <property type="evidence" value="ECO:0007669"/>
    <property type="project" value="TreeGrafter"/>
</dbReference>
<dbReference type="OrthoDB" id="5957327at2759"/>
<dbReference type="GO" id="GO:0033065">
    <property type="term" value="C:Rad51C-XRCC3 complex"/>
    <property type="evidence" value="ECO:0007669"/>
    <property type="project" value="TreeGrafter"/>
</dbReference>
<evidence type="ECO:0000313" key="9">
    <source>
        <dbReference type="EMBL" id="OAP59738.1"/>
    </source>
</evidence>
<dbReference type="EMBL" id="LVYI01000004">
    <property type="protein sequence ID" value="OAP59738.1"/>
    <property type="molecule type" value="Genomic_DNA"/>
</dbReference>
<name>A0A178ZIW6_9EURO</name>
<dbReference type="GO" id="GO:0008821">
    <property type="term" value="F:crossover junction DNA endonuclease activity"/>
    <property type="evidence" value="ECO:0007669"/>
    <property type="project" value="TreeGrafter"/>
</dbReference>
<keyword evidence="10" id="KW-1185">Reference proteome</keyword>